<evidence type="ECO:0000256" key="1">
    <source>
        <dbReference type="SAM" id="MobiDB-lite"/>
    </source>
</evidence>
<dbReference type="AlphaFoldDB" id="R0LXJ9"/>
<feature type="region of interest" description="Disordered" evidence="1">
    <location>
        <begin position="1"/>
        <end position="22"/>
    </location>
</feature>
<keyword evidence="3" id="KW-1185">Reference proteome</keyword>
<feature type="compositionally biased region" description="Basic and acidic residues" evidence="1">
    <location>
        <begin position="1"/>
        <end position="11"/>
    </location>
</feature>
<name>R0LXJ9_ANAPL</name>
<dbReference type="EMBL" id="KB742605">
    <property type="protein sequence ID" value="EOB06520.1"/>
    <property type="molecule type" value="Genomic_DNA"/>
</dbReference>
<gene>
    <name evidence="2" type="ORF">Anapl_03686</name>
</gene>
<evidence type="ECO:0000313" key="2">
    <source>
        <dbReference type="EMBL" id="EOB06520.1"/>
    </source>
</evidence>
<reference evidence="3" key="1">
    <citation type="journal article" date="2013" name="Nat. Genet.">
        <title>The duck genome and transcriptome provide insight into an avian influenza virus reservoir species.</title>
        <authorList>
            <person name="Huang Y."/>
            <person name="Li Y."/>
            <person name="Burt D.W."/>
            <person name="Chen H."/>
            <person name="Zhang Y."/>
            <person name="Qian W."/>
            <person name="Kim H."/>
            <person name="Gan S."/>
            <person name="Zhao Y."/>
            <person name="Li J."/>
            <person name="Yi K."/>
            <person name="Feng H."/>
            <person name="Zhu P."/>
            <person name="Li B."/>
            <person name="Liu Q."/>
            <person name="Fairley S."/>
            <person name="Magor K.E."/>
            <person name="Du Z."/>
            <person name="Hu X."/>
            <person name="Goodman L."/>
            <person name="Tafer H."/>
            <person name="Vignal A."/>
            <person name="Lee T."/>
            <person name="Kim K.W."/>
            <person name="Sheng Z."/>
            <person name="An Y."/>
            <person name="Searle S."/>
            <person name="Herrero J."/>
            <person name="Groenen M.A."/>
            <person name="Crooijmans R.P."/>
            <person name="Faraut T."/>
            <person name="Cai Q."/>
            <person name="Webster R.G."/>
            <person name="Aldridge J.R."/>
            <person name="Warren W.C."/>
            <person name="Bartschat S."/>
            <person name="Kehr S."/>
            <person name="Marz M."/>
            <person name="Stadler P.F."/>
            <person name="Smith J."/>
            <person name="Kraus R.H."/>
            <person name="Zhao Y."/>
            <person name="Ren L."/>
            <person name="Fei J."/>
            <person name="Morisson M."/>
            <person name="Kaiser P."/>
            <person name="Griffin D.K."/>
            <person name="Rao M."/>
            <person name="Pitel F."/>
            <person name="Wang J."/>
            <person name="Li N."/>
        </authorList>
    </citation>
    <scope>NUCLEOTIDE SEQUENCE [LARGE SCALE GENOMIC DNA]</scope>
</reference>
<protein>
    <submittedName>
        <fullName evidence="2">Uncharacterized protein</fullName>
    </submittedName>
</protein>
<organism evidence="2 3">
    <name type="scientific">Anas platyrhynchos</name>
    <name type="common">Mallard</name>
    <name type="synonym">Anas boschas</name>
    <dbReference type="NCBI Taxonomy" id="8839"/>
    <lineage>
        <taxon>Eukaryota</taxon>
        <taxon>Metazoa</taxon>
        <taxon>Chordata</taxon>
        <taxon>Craniata</taxon>
        <taxon>Vertebrata</taxon>
        <taxon>Euteleostomi</taxon>
        <taxon>Archelosauria</taxon>
        <taxon>Archosauria</taxon>
        <taxon>Dinosauria</taxon>
        <taxon>Saurischia</taxon>
        <taxon>Theropoda</taxon>
        <taxon>Coelurosauria</taxon>
        <taxon>Aves</taxon>
        <taxon>Neognathae</taxon>
        <taxon>Galloanserae</taxon>
        <taxon>Anseriformes</taxon>
        <taxon>Anatidae</taxon>
        <taxon>Anatinae</taxon>
        <taxon>Anas</taxon>
    </lineage>
</organism>
<evidence type="ECO:0000313" key="3">
    <source>
        <dbReference type="Proteomes" id="UP000296049"/>
    </source>
</evidence>
<proteinExistence type="predicted"/>
<dbReference type="Proteomes" id="UP000296049">
    <property type="component" value="Unassembled WGS sequence"/>
</dbReference>
<accession>R0LXJ9</accession>
<feature type="compositionally biased region" description="Basic residues" evidence="1">
    <location>
        <begin position="12"/>
        <end position="22"/>
    </location>
</feature>
<sequence>MKSWGKQDKAKTRNKQQQRYHKKITAEPPVAVILSAIPSLLENQSLHVSVYAALQKWPLMFNYTLTNPDLALHNSHLASIRLHPDLLSVIWGGDVCVSLERLPTRLRLELSPPPSPKEAATQRRDTLATTSTHGFEMSLQHRF</sequence>